<dbReference type="PANTHER" id="PTHR35807">
    <property type="entry name" value="TRANSCRIPTIONAL REGULATOR REDD-RELATED"/>
    <property type="match status" value="1"/>
</dbReference>
<dbReference type="SUPFAM" id="SSF48452">
    <property type="entry name" value="TPR-like"/>
    <property type="match status" value="1"/>
</dbReference>
<name>C0E1E2_9CORY</name>
<dbReference type="InterPro" id="IPR011990">
    <property type="entry name" value="TPR-like_helical_dom_sf"/>
</dbReference>
<dbReference type="InterPro" id="IPR036388">
    <property type="entry name" value="WH-like_DNA-bd_sf"/>
</dbReference>
<dbReference type="GO" id="GO:0006355">
    <property type="term" value="P:regulation of DNA-templated transcription"/>
    <property type="evidence" value="ECO:0007669"/>
    <property type="project" value="InterPro"/>
</dbReference>
<sequence>MHEKHLEIRMLGTAKISVDGTPLKGWRAGKALKLFQCLAFNHGEVVPRSQLIEALRPGEEQSGCNGSLKVVVHSARSILKRNEKELGSSLAAIEYADFGYQLLAEGAWVDTVEFAALIKQAAIAEGENNLSLAKEMYANAAELCQGTFLPDDDSEWACRERIWIDSLRVKILNRLAAAEARGGCDFRAMEYCKQLIKLDPYNENVYRLMMRIHSSRGELGMALKWYSECEEVLKNELGVDPSEATIKTLEESLAMCGVYGALQ</sequence>
<evidence type="ECO:0000259" key="1">
    <source>
        <dbReference type="SMART" id="SM01043"/>
    </source>
</evidence>
<dbReference type="Proteomes" id="UP000006247">
    <property type="component" value="Unassembled WGS sequence"/>
</dbReference>
<dbReference type="InterPro" id="IPR051677">
    <property type="entry name" value="AfsR-DnrI-RedD_regulator"/>
</dbReference>
<dbReference type="PANTHER" id="PTHR35807:SF2">
    <property type="entry name" value="TRANSCRIPTIONAL ACTIVATOR DOMAIN"/>
    <property type="match status" value="1"/>
</dbReference>
<dbReference type="HOGENOM" id="CLU_004665_3_1_11"/>
<dbReference type="Gene3D" id="1.10.10.10">
    <property type="entry name" value="Winged helix-like DNA-binding domain superfamily/Winged helix DNA-binding domain"/>
    <property type="match status" value="1"/>
</dbReference>
<dbReference type="Pfam" id="PF03704">
    <property type="entry name" value="BTAD"/>
    <property type="match status" value="1"/>
</dbReference>
<dbReference type="RefSeq" id="WP_005520221.1">
    <property type="nucleotide sequence ID" value="NZ_EQ973328.1"/>
</dbReference>
<proteinExistence type="predicted"/>
<accession>C0E1E2</accession>
<organism evidence="2 3">
    <name type="scientific">Corynebacterium matruchotii ATCC 33806</name>
    <dbReference type="NCBI Taxonomy" id="566549"/>
    <lineage>
        <taxon>Bacteria</taxon>
        <taxon>Bacillati</taxon>
        <taxon>Actinomycetota</taxon>
        <taxon>Actinomycetes</taxon>
        <taxon>Mycobacteriales</taxon>
        <taxon>Corynebacteriaceae</taxon>
        <taxon>Corynebacterium</taxon>
    </lineage>
</organism>
<dbReference type="Gene3D" id="1.25.40.10">
    <property type="entry name" value="Tetratricopeptide repeat domain"/>
    <property type="match status" value="1"/>
</dbReference>
<dbReference type="SMART" id="SM01043">
    <property type="entry name" value="BTAD"/>
    <property type="match status" value="1"/>
</dbReference>
<dbReference type="EMBL" id="ACEB01000009">
    <property type="protein sequence ID" value="EEG27651.1"/>
    <property type="molecule type" value="Genomic_DNA"/>
</dbReference>
<dbReference type="SUPFAM" id="SSF46894">
    <property type="entry name" value="C-terminal effector domain of the bipartite response regulators"/>
    <property type="match status" value="1"/>
</dbReference>
<evidence type="ECO:0000313" key="3">
    <source>
        <dbReference type="Proteomes" id="UP000006247"/>
    </source>
</evidence>
<dbReference type="InterPro" id="IPR005158">
    <property type="entry name" value="BTAD"/>
</dbReference>
<evidence type="ECO:0000313" key="2">
    <source>
        <dbReference type="EMBL" id="EEG27651.1"/>
    </source>
</evidence>
<feature type="domain" description="Bacterial transcriptional activator" evidence="1">
    <location>
        <begin position="109"/>
        <end position="253"/>
    </location>
</feature>
<protein>
    <submittedName>
        <fullName evidence="2">Tetratricopeptide repeat protein</fullName>
    </submittedName>
</protein>
<reference evidence="2 3" key="1">
    <citation type="submission" date="2009-01" db="EMBL/GenBank/DDBJ databases">
        <authorList>
            <person name="Fulton L."/>
            <person name="Clifton S."/>
            <person name="Chinwalla A.T."/>
            <person name="Mitreva M."/>
            <person name="Sodergren E."/>
            <person name="Weinstock G."/>
            <person name="Clifton S."/>
            <person name="Dooling D.J."/>
            <person name="Fulton B."/>
            <person name="Minx P."/>
            <person name="Pepin K.H."/>
            <person name="Johnson M."/>
            <person name="Bhonagiri V."/>
            <person name="Nash W.E."/>
            <person name="Mardis E.R."/>
            <person name="Wilson R.K."/>
        </authorList>
    </citation>
    <scope>NUCLEOTIDE SEQUENCE [LARGE SCALE GENOMIC DNA]</scope>
    <source>
        <strain evidence="2 3">ATCC 33806</strain>
    </source>
</reference>
<dbReference type="AlphaFoldDB" id="C0E1E2"/>
<gene>
    <name evidence="2" type="ORF">CORMATOL_00793</name>
</gene>
<dbReference type="GO" id="GO:0003677">
    <property type="term" value="F:DNA binding"/>
    <property type="evidence" value="ECO:0007669"/>
    <property type="project" value="InterPro"/>
</dbReference>
<dbReference type="InterPro" id="IPR016032">
    <property type="entry name" value="Sig_transdc_resp-reg_C-effctor"/>
</dbReference>
<comment type="caution">
    <text evidence="2">The sequence shown here is derived from an EMBL/GenBank/DDBJ whole genome shotgun (WGS) entry which is preliminary data.</text>
</comment>